<dbReference type="AlphaFoldDB" id="A0A354M3D7"/>
<organism evidence="1 2">
    <name type="scientific">Coprobacter fastidiosus</name>
    <dbReference type="NCBI Taxonomy" id="1099853"/>
    <lineage>
        <taxon>Bacteria</taxon>
        <taxon>Pseudomonadati</taxon>
        <taxon>Bacteroidota</taxon>
        <taxon>Bacteroidia</taxon>
        <taxon>Bacteroidales</taxon>
        <taxon>Barnesiellaceae</taxon>
        <taxon>Coprobacter</taxon>
    </lineage>
</organism>
<dbReference type="Proteomes" id="UP000262954">
    <property type="component" value="Unassembled WGS sequence"/>
</dbReference>
<proteinExistence type="predicted"/>
<gene>
    <name evidence="1" type="ORF">DDY73_08470</name>
</gene>
<reference evidence="1 2" key="1">
    <citation type="journal article" date="2018" name="Nat. Biotechnol.">
        <title>A standardized bacterial taxonomy based on genome phylogeny substantially revises the tree of life.</title>
        <authorList>
            <person name="Parks D.H."/>
            <person name="Chuvochina M."/>
            <person name="Waite D.W."/>
            <person name="Rinke C."/>
            <person name="Skarshewski A."/>
            <person name="Chaumeil P.A."/>
            <person name="Hugenholtz P."/>
        </authorList>
    </citation>
    <scope>NUCLEOTIDE SEQUENCE [LARGE SCALE GENOMIC DNA]</scope>
    <source>
        <strain evidence="1">UBA11482</strain>
    </source>
</reference>
<dbReference type="InterPro" id="IPR009351">
    <property type="entry name" value="AlkZ-like"/>
</dbReference>
<sequence>MLINIRLYSQQLTEPTFDTPKEIISWMGAIQAQNYNMAKWAIGIRLKDVTDNIIEKALQQGEILRMHILRPTWHFIIAEDIQWMLKLSAQRIRSANESFGKNLEITEKLYTKCNRLIEKHLTGNNHLTKQEIGDILKKENIKTDIPRLNRFLIRAETEKIICSGINKGNKQTYALLNERVSPAKEITKDEALAKLANKYFQSHSPATLEDFTWWSGLSVTEARQAIDYINSSLLKEQLDNQKEIFIHESYSNKNLPQKNILHFLPSFDEYLISYKDRSEVLNEKYRAMAFNNYGTFYPVILYNGKISGNWKLLRNKSGITIKTSFFEKTTSINQHLIENAEKRYKQFIDSFSTT</sequence>
<dbReference type="PANTHER" id="PTHR38479:SF2">
    <property type="entry name" value="WINGED HELIX DNA-BINDING DOMAIN-CONTAINING PROTEIN"/>
    <property type="match status" value="1"/>
</dbReference>
<name>A0A354M3D7_9BACT</name>
<accession>A0A354M3D7</accession>
<protein>
    <recommendedName>
        <fullName evidence="3">Winged helix DNA-binding domain-containing protein</fullName>
    </recommendedName>
</protein>
<dbReference type="EMBL" id="DNWC01000107">
    <property type="protein sequence ID" value="HBJ09026.1"/>
    <property type="molecule type" value="Genomic_DNA"/>
</dbReference>
<evidence type="ECO:0008006" key="3">
    <source>
        <dbReference type="Google" id="ProtNLM"/>
    </source>
</evidence>
<dbReference type="PANTHER" id="PTHR38479">
    <property type="entry name" value="LMO0824 PROTEIN"/>
    <property type="match status" value="1"/>
</dbReference>
<evidence type="ECO:0000313" key="1">
    <source>
        <dbReference type="EMBL" id="HBJ09026.1"/>
    </source>
</evidence>
<comment type="caution">
    <text evidence="1">The sequence shown here is derived from an EMBL/GenBank/DDBJ whole genome shotgun (WGS) entry which is preliminary data.</text>
</comment>
<dbReference type="Pfam" id="PF06224">
    <property type="entry name" value="AlkZ-like"/>
    <property type="match status" value="1"/>
</dbReference>
<evidence type="ECO:0000313" key="2">
    <source>
        <dbReference type="Proteomes" id="UP000262954"/>
    </source>
</evidence>